<proteinExistence type="predicted"/>
<organism evidence="2 3">
    <name type="scientific">Cochliobolus carbonum (strain 26-R-13)</name>
    <name type="common">Maize leaf spot fungus</name>
    <name type="synonym">Bipolaris zeicola</name>
    <dbReference type="NCBI Taxonomy" id="930089"/>
    <lineage>
        <taxon>Eukaryota</taxon>
        <taxon>Fungi</taxon>
        <taxon>Dikarya</taxon>
        <taxon>Ascomycota</taxon>
        <taxon>Pezizomycotina</taxon>
        <taxon>Dothideomycetes</taxon>
        <taxon>Pleosporomycetidae</taxon>
        <taxon>Pleosporales</taxon>
        <taxon>Pleosporineae</taxon>
        <taxon>Pleosporaceae</taxon>
        <taxon>Bipolaris</taxon>
    </lineage>
</organism>
<dbReference type="OrthoDB" id="10427530at2759"/>
<sequence length="353" mass="37794">MAASGRVRRPGRLAPRIHCGSAVTRGHALGNGSNSRSRRFSQPDLIGVCAHARMRTESKEKELEAAGRVGGRGSRRVGDRYIAQCATTATGKTTTTNDRCDWDSNEAATVSLAQRAIWAGDQWRRVTAGRRWAGSGSGKQGPREGGCSRWWPRSQRAGASQDTGSGREQRAAREGAWQIEGQTLLLLACGGRARGRKPATPPTRNRNARAGARLRLEAAVGLVAFEGLLVWHGMVRAGPAGGMTVKDAGRSAAALRDRRLDGRAFVMGGGASADYRTPAVHSHSRLLSTSSAWPGSGTWAPRAQTTLEHKRNSDNLSVFGCFGPGARRGRFRRASGPARWAVTTIERGLGRRA</sequence>
<reference evidence="2 3" key="1">
    <citation type="journal article" date="2013" name="PLoS Genet.">
        <title>Comparative genome structure, secondary metabolite, and effector coding capacity across Cochliobolus pathogens.</title>
        <authorList>
            <person name="Condon B.J."/>
            <person name="Leng Y."/>
            <person name="Wu D."/>
            <person name="Bushley K.E."/>
            <person name="Ohm R.A."/>
            <person name="Otillar R."/>
            <person name="Martin J."/>
            <person name="Schackwitz W."/>
            <person name="Grimwood J."/>
            <person name="MohdZainudin N."/>
            <person name="Xue C."/>
            <person name="Wang R."/>
            <person name="Manning V.A."/>
            <person name="Dhillon B."/>
            <person name="Tu Z.J."/>
            <person name="Steffenson B.J."/>
            <person name="Salamov A."/>
            <person name="Sun H."/>
            <person name="Lowry S."/>
            <person name="LaButti K."/>
            <person name="Han J."/>
            <person name="Copeland A."/>
            <person name="Lindquist E."/>
            <person name="Barry K."/>
            <person name="Schmutz J."/>
            <person name="Baker S.E."/>
            <person name="Ciuffetti L.M."/>
            <person name="Grigoriev I.V."/>
            <person name="Zhong S."/>
            <person name="Turgeon B.G."/>
        </authorList>
    </citation>
    <scope>NUCLEOTIDE SEQUENCE [LARGE SCALE GENOMIC DNA]</scope>
    <source>
        <strain evidence="2 3">26-R-13</strain>
    </source>
</reference>
<name>W6YMK6_COCC2</name>
<dbReference type="GeneID" id="19146078"/>
<evidence type="ECO:0000313" key="3">
    <source>
        <dbReference type="Proteomes" id="UP000053841"/>
    </source>
</evidence>
<evidence type="ECO:0000256" key="1">
    <source>
        <dbReference type="SAM" id="MobiDB-lite"/>
    </source>
</evidence>
<evidence type="ECO:0000313" key="2">
    <source>
        <dbReference type="EMBL" id="EUC32656.1"/>
    </source>
</evidence>
<protein>
    <submittedName>
        <fullName evidence="2">Uncharacterized protein</fullName>
    </submittedName>
</protein>
<accession>W6YMK6</accession>
<dbReference type="HOGENOM" id="CLU_785234_0_0_1"/>
<dbReference type="AlphaFoldDB" id="W6YMK6"/>
<dbReference type="KEGG" id="bze:COCCADRAFT_26849"/>
<keyword evidence="3" id="KW-1185">Reference proteome</keyword>
<feature type="region of interest" description="Disordered" evidence="1">
    <location>
        <begin position="130"/>
        <end position="173"/>
    </location>
</feature>
<dbReference type="EMBL" id="KI964627">
    <property type="protein sequence ID" value="EUC32656.1"/>
    <property type="molecule type" value="Genomic_DNA"/>
</dbReference>
<dbReference type="Proteomes" id="UP000053841">
    <property type="component" value="Unassembled WGS sequence"/>
</dbReference>
<gene>
    <name evidence="2" type="ORF">COCCADRAFT_26849</name>
</gene>
<dbReference type="RefSeq" id="XP_007713015.1">
    <property type="nucleotide sequence ID" value="XM_007714825.1"/>
</dbReference>